<evidence type="ECO:0000256" key="12">
    <source>
        <dbReference type="SAM" id="MobiDB-lite"/>
    </source>
</evidence>
<dbReference type="Proteomes" id="UP001158576">
    <property type="component" value="Chromosome 1"/>
</dbReference>
<keyword evidence="7 11" id="KW-0175">Coiled coil</keyword>
<feature type="domain" description="SMC hinge" evidence="13">
    <location>
        <begin position="558"/>
        <end position="669"/>
    </location>
</feature>
<feature type="coiled-coil region" evidence="11">
    <location>
        <begin position="1040"/>
        <end position="1080"/>
    </location>
</feature>
<evidence type="ECO:0000256" key="6">
    <source>
        <dbReference type="ARBA" id="ARBA00022840"/>
    </source>
</evidence>
<feature type="coiled-coil region" evidence="11">
    <location>
        <begin position="958"/>
        <end position="992"/>
    </location>
</feature>
<reference evidence="14 15" key="1">
    <citation type="submission" date="2021-04" db="EMBL/GenBank/DDBJ databases">
        <authorList>
            <person name="Bliznina A."/>
        </authorList>
    </citation>
    <scope>NUCLEOTIDE SEQUENCE [LARGE SCALE GENOMIC DNA]</scope>
</reference>
<keyword evidence="9 10" id="KW-0539">Nucleus</keyword>
<evidence type="ECO:0000256" key="2">
    <source>
        <dbReference type="ARBA" id="ARBA00004286"/>
    </source>
</evidence>
<dbReference type="InterPro" id="IPR036277">
    <property type="entry name" value="SMC_hinge_sf"/>
</dbReference>
<sequence>MAPDPDENFDRQYSLEELVDCSELIVPEKPAAIGVGAEGDPRLMIKEIVNENFKSYAGTKVIGPFHKAFTSIIGPNGSGKSNVIDSMLFVFGYRAQKIRSKKVSVLIHNSTKFPNIRQATVSVKFHMIVDREGDEYDVVPNSEFTVSRTAFKDNSSCYHIDGRKTNFKEVGKFLRTKGIDLDHNRFLILQGEVEQISQMKPKADNKNEEGMLEYLEDIIGSSRLKPLIDKLGYQVEQLNDHRGQREGRLKIAETEMNKLKPDYEAGVAWITKKNEMILDINKIHQATIYQCNQKTVRDREELQTLEQQLALIEDDIKAYKVENKGHYVEQKKIKKKLVKIRETMEKLKDGIAKSEADAKGLKEEQKNIKKRQAALEKELDKEEKNVKNSKRCRLSIDEQNQKKDYDKAIEEVEAKTKDLRKQKAPLEKKLLEIQNSVNEKKQILDQEKAVLDEYTAKYDREKNKLHEMHESIKAAEKTVADNTEKKEQLESSIPEMEQAVRERQVEVEQMKNQRPNIQSEIEKLSSKLADAQAEEGGGRSRGKVQEYVMNLKKTGKVPGVVGRLGDLGGIDQRYDVALSSSCNMEYIVVERAADATKILEYIKRDRVGAVSFFALDKVKPFVPASQFNLPGPRLVDQIRCDREDLMACFFQACGNTLVARDSKEAEKFAFHCGPRQRAVSLDGVLVEPHGAMTGGGSRKQSGAMGEKPQINVRKETISEEEIQGMNTALNDLRQELRDLDSKIRDANGFIARTTKEIAKNKSELQQLSAAYDTALKKIEMVTKSIKDQQKRVKDATPESGRLHELQDAVKDAECEWGATKASAESVQEEVEEINKQITAMGKGKVEGIKKMMQKTKDAIKDGKKKLLKLANDLKTASRKQKTAEDNLQTLKEEKEEKANRLEEIAKEVDELAAGYAEMKDDLVGIEEDHLGAALETEKEIDAKVADSEKAIETKITDLKKIQAQRNDIQSKLVHYETKIKESTENLKHLKLTSTGEKDEDLTIPTIPDEELAEIDTNAVSEQASKTKKALDESRPNLSAMKEYRDKNEVYTARRDEFNEINDVRNKKREMRNDLMKMRRDEFTKGFEIITAKVKQMYQMITMGGDAELELVNTLAPFEEGVVFTVRPPKKSWKTIMNLSGGEKTLSSLSLVFALHHYKPTPLYVMDEIDAALDIKNVSIVANYIKDRTKNAQFVIISLRNQMFGLCSRLIGIYKTHDCTKLVLMENDPEEVAKRAEEHGEKERTPFTNVANVTAES</sequence>
<evidence type="ECO:0000256" key="10">
    <source>
        <dbReference type="PIRNR" id="PIRNR005719"/>
    </source>
</evidence>
<dbReference type="EMBL" id="OU015566">
    <property type="protein sequence ID" value="CAG5105235.1"/>
    <property type="molecule type" value="Genomic_DNA"/>
</dbReference>
<evidence type="ECO:0000256" key="9">
    <source>
        <dbReference type="ARBA" id="ARBA00023242"/>
    </source>
</evidence>
<keyword evidence="6" id="KW-0067">ATP-binding</keyword>
<feature type="coiled-coil region" evidence="11">
    <location>
        <begin position="722"/>
        <end position="770"/>
    </location>
</feature>
<keyword evidence="5" id="KW-0547">Nucleotide-binding</keyword>
<dbReference type="Pfam" id="PF02463">
    <property type="entry name" value="SMC_N"/>
    <property type="match status" value="1"/>
</dbReference>
<evidence type="ECO:0000256" key="11">
    <source>
        <dbReference type="SAM" id="Coils"/>
    </source>
</evidence>
<keyword evidence="4" id="KW-0158">Chromosome</keyword>
<feature type="compositionally biased region" description="Polar residues" evidence="12">
    <location>
        <begin position="1245"/>
        <end position="1256"/>
    </location>
</feature>
<dbReference type="InterPro" id="IPR003395">
    <property type="entry name" value="RecF/RecN/SMC_N"/>
</dbReference>
<dbReference type="Gene3D" id="1.20.1060.20">
    <property type="match status" value="1"/>
</dbReference>
<keyword evidence="8" id="KW-0226">DNA condensation</keyword>
<dbReference type="Gene3D" id="3.40.50.300">
    <property type="entry name" value="P-loop containing nucleotide triphosphate hydrolases"/>
    <property type="match status" value="2"/>
</dbReference>
<dbReference type="PANTHER" id="PTHR18937:SF172">
    <property type="entry name" value="STRUCTURAL MAINTENANCE OF CHROMOSOMES PROTEIN"/>
    <property type="match status" value="1"/>
</dbReference>
<dbReference type="SUPFAM" id="SSF57997">
    <property type="entry name" value="Tropomyosin"/>
    <property type="match status" value="1"/>
</dbReference>
<dbReference type="InterPro" id="IPR010935">
    <property type="entry name" value="SMC_hinge"/>
</dbReference>
<evidence type="ECO:0000256" key="8">
    <source>
        <dbReference type="ARBA" id="ARBA00023067"/>
    </source>
</evidence>
<evidence type="ECO:0000256" key="3">
    <source>
        <dbReference type="ARBA" id="ARBA00006005"/>
    </source>
</evidence>
<dbReference type="PIRSF" id="PIRSF005719">
    <property type="entry name" value="SMC"/>
    <property type="match status" value="1"/>
</dbReference>
<dbReference type="SUPFAM" id="SSF75553">
    <property type="entry name" value="Smc hinge domain"/>
    <property type="match status" value="1"/>
</dbReference>
<feature type="compositionally biased region" description="Basic and acidic residues" evidence="12">
    <location>
        <begin position="1233"/>
        <end position="1244"/>
    </location>
</feature>
<dbReference type="SUPFAM" id="SSF52540">
    <property type="entry name" value="P-loop containing nucleoside triphosphate hydrolases"/>
    <property type="match status" value="1"/>
</dbReference>
<dbReference type="SMART" id="SM00968">
    <property type="entry name" value="SMC_hinge"/>
    <property type="match status" value="1"/>
</dbReference>
<dbReference type="InterPro" id="IPR024704">
    <property type="entry name" value="SMC"/>
</dbReference>
<organism evidence="14 15">
    <name type="scientific">Oikopleura dioica</name>
    <name type="common">Tunicate</name>
    <dbReference type="NCBI Taxonomy" id="34765"/>
    <lineage>
        <taxon>Eukaryota</taxon>
        <taxon>Metazoa</taxon>
        <taxon>Chordata</taxon>
        <taxon>Tunicata</taxon>
        <taxon>Appendicularia</taxon>
        <taxon>Copelata</taxon>
        <taxon>Oikopleuridae</taxon>
        <taxon>Oikopleura</taxon>
    </lineage>
</organism>
<evidence type="ECO:0000256" key="7">
    <source>
        <dbReference type="ARBA" id="ARBA00023054"/>
    </source>
</evidence>
<protein>
    <recommendedName>
        <fullName evidence="10">Structural maintenance of chromosomes protein</fullName>
    </recommendedName>
</protein>
<dbReference type="Pfam" id="PF06470">
    <property type="entry name" value="SMC_hinge"/>
    <property type="match status" value="1"/>
</dbReference>
<keyword evidence="15" id="KW-1185">Reference proteome</keyword>
<evidence type="ECO:0000256" key="1">
    <source>
        <dbReference type="ARBA" id="ARBA00004123"/>
    </source>
</evidence>
<evidence type="ECO:0000256" key="4">
    <source>
        <dbReference type="ARBA" id="ARBA00022454"/>
    </source>
</evidence>
<comment type="subcellular location">
    <subcellularLocation>
        <location evidence="2">Chromosome</location>
    </subcellularLocation>
    <subcellularLocation>
        <location evidence="1 10">Nucleus</location>
    </subcellularLocation>
</comment>
<evidence type="ECO:0000313" key="15">
    <source>
        <dbReference type="Proteomes" id="UP001158576"/>
    </source>
</evidence>
<gene>
    <name evidence="14" type="ORF">OKIOD_LOCUS10713</name>
</gene>
<evidence type="ECO:0000313" key="14">
    <source>
        <dbReference type="EMBL" id="CAG5105235.1"/>
    </source>
</evidence>
<feature type="coiled-coil region" evidence="11">
    <location>
        <begin position="866"/>
        <end position="921"/>
    </location>
</feature>
<feature type="coiled-coil region" evidence="11">
    <location>
        <begin position="295"/>
        <end position="534"/>
    </location>
</feature>
<dbReference type="PANTHER" id="PTHR18937">
    <property type="entry name" value="STRUCTURAL MAINTENANCE OF CHROMOSOMES SMC FAMILY MEMBER"/>
    <property type="match status" value="1"/>
</dbReference>
<dbReference type="InterPro" id="IPR027417">
    <property type="entry name" value="P-loop_NTPase"/>
</dbReference>
<accession>A0ABN7SWH2</accession>
<dbReference type="Gene3D" id="3.30.70.1620">
    <property type="match status" value="1"/>
</dbReference>
<evidence type="ECO:0000256" key="5">
    <source>
        <dbReference type="ARBA" id="ARBA00022741"/>
    </source>
</evidence>
<feature type="region of interest" description="Disordered" evidence="12">
    <location>
        <begin position="1233"/>
        <end position="1256"/>
    </location>
</feature>
<name>A0ABN7SWH2_OIKDI</name>
<comment type="similarity">
    <text evidence="3">Belongs to the SMC family. SMC4 subfamily.</text>
</comment>
<evidence type="ECO:0000259" key="13">
    <source>
        <dbReference type="SMART" id="SM00968"/>
    </source>
</evidence>
<proteinExistence type="inferred from homology"/>